<protein>
    <submittedName>
        <fullName evidence="13">LAM_G_DOMAIN domain-containing protein</fullName>
    </submittedName>
</protein>
<dbReference type="OrthoDB" id="6275838at2759"/>
<reference evidence="11 12" key="2">
    <citation type="submission" date="2018-11" db="EMBL/GenBank/DDBJ databases">
        <authorList>
            <consortium name="Pathogen Informatics"/>
        </authorList>
    </citation>
    <scope>NUCLEOTIDE SEQUENCE [LARGE SCALE GENOMIC DNA]</scope>
</reference>
<evidence type="ECO:0000256" key="7">
    <source>
        <dbReference type="PROSITE-ProRule" id="PRU00076"/>
    </source>
</evidence>
<dbReference type="Proteomes" id="UP000276776">
    <property type="component" value="Unassembled WGS sequence"/>
</dbReference>
<keyword evidence="2 7" id="KW-0245">EGF-like domain</keyword>
<dbReference type="Gene3D" id="2.60.120.200">
    <property type="match status" value="2"/>
</dbReference>
<dbReference type="PROSITE" id="PS50026">
    <property type="entry name" value="EGF_3"/>
    <property type="match status" value="1"/>
</dbReference>
<dbReference type="WBParaSite" id="TCLT_0000332701-mRNA-1">
    <property type="protein sequence ID" value="TCLT_0000332701-mRNA-1"/>
    <property type="gene ID" value="TCLT_0000332701"/>
</dbReference>
<name>A0A0N5CSX0_THECL</name>
<organism evidence="13">
    <name type="scientific">Thelazia callipaeda</name>
    <name type="common">Oriental eyeworm</name>
    <name type="synonym">Parasitic nematode</name>
    <dbReference type="NCBI Taxonomy" id="103827"/>
    <lineage>
        <taxon>Eukaryota</taxon>
        <taxon>Metazoa</taxon>
        <taxon>Ecdysozoa</taxon>
        <taxon>Nematoda</taxon>
        <taxon>Chromadorea</taxon>
        <taxon>Rhabditida</taxon>
        <taxon>Spirurina</taxon>
        <taxon>Spiruromorpha</taxon>
        <taxon>Thelazioidea</taxon>
        <taxon>Thelaziidae</taxon>
        <taxon>Thelazia</taxon>
    </lineage>
</organism>
<evidence type="ECO:0000256" key="2">
    <source>
        <dbReference type="ARBA" id="ARBA00022536"/>
    </source>
</evidence>
<evidence type="ECO:0000259" key="9">
    <source>
        <dbReference type="PROSITE" id="PS50025"/>
    </source>
</evidence>
<dbReference type="SMART" id="SM00282">
    <property type="entry name" value="LamG"/>
    <property type="match status" value="1"/>
</dbReference>
<gene>
    <name evidence="11" type="ORF">TCLT_LOCUS3321</name>
</gene>
<reference evidence="13" key="1">
    <citation type="submission" date="2017-02" db="UniProtKB">
        <authorList>
            <consortium name="WormBaseParasite"/>
        </authorList>
    </citation>
    <scope>IDENTIFICATION</scope>
</reference>
<dbReference type="Pfam" id="PF02210">
    <property type="entry name" value="Laminin_G_2"/>
    <property type="match status" value="1"/>
</dbReference>
<keyword evidence="6 8" id="KW-1015">Disulfide bond</keyword>
<feature type="domain" description="EGF-like" evidence="10">
    <location>
        <begin position="86"/>
        <end position="123"/>
    </location>
</feature>
<dbReference type="FunFam" id="2.10.25.10:FF:000015">
    <property type="entry name" value="neurexin-1 isoform X1"/>
    <property type="match status" value="1"/>
</dbReference>
<comment type="caution">
    <text evidence="7">Lacks conserved residue(s) required for the propagation of feature annotation.</text>
</comment>
<dbReference type="GO" id="GO:0016020">
    <property type="term" value="C:membrane"/>
    <property type="evidence" value="ECO:0007669"/>
    <property type="project" value="UniProtKB-SubCell"/>
</dbReference>
<dbReference type="InterPro" id="IPR001791">
    <property type="entry name" value="Laminin_G"/>
</dbReference>
<accession>A0A0N5CSX0</accession>
<dbReference type="Pfam" id="PF00008">
    <property type="entry name" value="EGF"/>
    <property type="match status" value="1"/>
</dbReference>
<dbReference type="OMA" id="HWESIRC"/>
<dbReference type="PANTHER" id="PTHR15036:SF89">
    <property type="entry name" value="NEUREXIN 1, ISOFORM F"/>
    <property type="match status" value="1"/>
</dbReference>
<evidence type="ECO:0000256" key="1">
    <source>
        <dbReference type="ARBA" id="ARBA00004370"/>
    </source>
</evidence>
<sequence>MTPGAEHYMVVDNTSTIMDALPSHPVKFKANFYIGSTPPDVLLSPGLKDAPGFRGCISSLRLGTDYVDLPRDASKSYGVVKGCHGPRIRCTPKYCSNRGKCIQHWESIRCDCSMTTFGGEKCESPATTYIFDSASSAIYYEYPRSIRPSTNQDYLAVGFRTRQASAVLFSVHCKVDGDFFTVFLKDGYLHIRYNLGSRDHHVSFLDATLNDDVHHAVITYRQEANLTLYIDDRKPIYYFPSGTEMDLVTLNMQWRLTIGASFNLLHRTKRRKRERIFDSYNGFISGVNFNGLMILDMLAEGCFLVI</sequence>
<feature type="disulfide bond" evidence="8">
    <location>
        <begin position="56"/>
        <end position="83"/>
    </location>
</feature>
<dbReference type="CDD" id="cd00110">
    <property type="entry name" value="LamG"/>
    <property type="match status" value="1"/>
</dbReference>
<dbReference type="STRING" id="103827.A0A0N5CSX0"/>
<evidence type="ECO:0000313" key="11">
    <source>
        <dbReference type="EMBL" id="VDM99730.1"/>
    </source>
</evidence>
<comment type="subcellular location">
    <subcellularLocation>
        <location evidence="1">Membrane</location>
    </subcellularLocation>
</comment>
<dbReference type="PANTHER" id="PTHR15036">
    <property type="entry name" value="PIKACHURIN-LIKE PROTEIN"/>
    <property type="match status" value="1"/>
</dbReference>
<evidence type="ECO:0000256" key="3">
    <source>
        <dbReference type="ARBA" id="ARBA00022692"/>
    </source>
</evidence>
<evidence type="ECO:0000313" key="13">
    <source>
        <dbReference type="WBParaSite" id="TCLT_0000332701-mRNA-1"/>
    </source>
</evidence>
<keyword evidence="4" id="KW-1133">Transmembrane helix</keyword>
<proteinExistence type="predicted"/>
<dbReference type="SUPFAM" id="SSF49899">
    <property type="entry name" value="Concanavalin A-like lectins/glucanases"/>
    <property type="match status" value="2"/>
</dbReference>
<feature type="domain" description="Laminin G" evidence="9">
    <location>
        <begin position="1"/>
        <end position="83"/>
    </location>
</feature>
<evidence type="ECO:0000256" key="5">
    <source>
        <dbReference type="ARBA" id="ARBA00023136"/>
    </source>
</evidence>
<dbReference type="InterPro" id="IPR050372">
    <property type="entry name" value="Neurexin-related_CASP"/>
</dbReference>
<keyword evidence="3" id="KW-0812">Transmembrane</keyword>
<evidence type="ECO:0000256" key="4">
    <source>
        <dbReference type="ARBA" id="ARBA00022989"/>
    </source>
</evidence>
<keyword evidence="12" id="KW-1185">Reference proteome</keyword>
<dbReference type="EMBL" id="UYYF01001286">
    <property type="protein sequence ID" value="VDM99730.1"/>
    <property type="molecule type" value="Genomic_DNA"/>
</dbReference>
<dbReference type="AlphaFoldDB" id="A0A0N5CSX0"/>
<dbReference type="PROSITE" id="PS50025">
    <property type="entry name" value="LAM_G_DOMAIN"/>
    <property type="match status" value="2"/>
</dbReference>
<evidence type="ECO:0000259" key="10">
    <source>
        <dbReference type="PROSITE" id="PS50026"/>
    </source>
</evidence>
<dbReference type="InterPro" id="IPR013320">
    <property type="entry name" value="ConA-like_dom_sf"/>
</dbReference>
<dbReference type="InterPro" id="IPR000742">
    <property type="entry name" value="EGF"/>
</dbReference>
<evidence type="ECO:0000256" key="6">
    <source>
        <dbReference type="ARBA" id="ARBA00023157"/>
    </source>
</evidence>
<feature type="domain" description="Laminin G" evidence="9">
    <location>
        <begin position="127"/>
        <end position="302"/>
    </location>
</feature>
<keyword evidence="5" id="KW-0472">Membrane</keyword>
<dbReference type="Gene3D" id="2.10.25.10">
    <property type="entry name" value="Laminin"/>
    <property type="match status" value="1"/>
</dbReference>
<evidence type="ECO:0000256" key="8">
    <source>
        <dbReference type="PROSITE-ProRule" id="PRU00122"/>
    </source>
</evidence>
<evidence type="ECO:0000313" key="12">
    <source>
        <dbReference type="Proteomes" id="UP000276776"/>
    </source>
</evidence>